<gene>
    <name evidence="2" type="ORF">V6N11_061104</name>
</gene>
<comment type="caution">
    <text evidence="2">The sequence shown here is derived from an EMBL/GenBank/DDBJ whole genome shotgun (WGS) entry which is preliminary data.</text>
</comment>
<feature type="compositionally biased region" description="Low complexity" evidence="1">
    <location>
        <begin position="740"/>
        <end position="758"/>
    </location>
</feature>
<organism evidence="2 3">
    <name type="scientific">Hibiscus sabdariffa</name>
    <name type="common">roselle</name>
    <dbReference type="NCBI Taxonomy" id="183260"/>
    <lineage>
        <taxon>Eukaryota</taxon>
        <taxon>Viridiplantae</taxon>
        <taxon>Streptophyta</taxon>
        <taxon>Embryophyta</taxon>
        <taxon>Tracheophyta</taxon>
        <taxon>Spermatophyta</taxon>
        <taxon>Magnoliopsida</taxon>
        <taxon>eudicotyledons</taxon>
        <taxon>Gunneridae</taxon>
        <taxon>Pentapetalae</taxon>
        <taxon>rosids</taxon>
        <taxon>malvids</taxon>
        <taxon>Malvales</taxon>
        <taxon>Malvaceae</taxon>
        <taxon>Malvoideae</taxon>
        <taxon>Hibiscus</taxon>
    </lineage>
</organism>
<name>A0ABR2PIT0_9ROSI</name>
<evidence type="ECO:0000313" key="2">
    <source>
        <dbReference type="EMBL" id="KAK8988346.1"/>
    </source>
</evidence>
<dbReference type="EMBL" id="JBBPBN010000058">
    <property type="protein sequence ID" value="KAK8988346.1"/>
    <property type="molecule type" value="Genomic_DNA"/>
</dbReference>
<accession>A0ABR2PIT0</accession>
<proteinExistence type="predicted"/>
<feature type="region of interest" description="Disordered" evidence="1">
    <location>
        <begin position="459"/>
        <end position="482"/>
    </location>
</feature>
<feature type="compositionally biased region" description="Polar residues" evidence="1">
    <location>
        <begin position="836"/>
        <end position="848"/>
    </location>
</feature>
<feature type="region of interest" description="Disordered" evidence="1">
    <location>
        <begin position="723"/>
        <end position="758"/>
    </location>
</feature>
<feature type="compositionally biased region" description="Low complexity" evidence="1">
    <location>
        <begin position="723"/>
        <end position="733"/>
    </location>
</feature>
<feature type="compositionally biased region" description="Low complexity" evidence="1">
    <location>
        <begin position="824"/>
        <end position="835"/>
    </location>
</feature>
<keyword evidence="3" id="KW-1185">Reference proteome</keyword>
<reference evidence="2 3" key="1">
    <citation type="journal article" date="2024" name="G3 (Bethesda)">
        <title>Genome assembly of Hibiscus sabdariffa L. provides insights into metabolisms of medicinal natural products.</title>
        <authorList>
            <person name="Kim T."/>
        </authorList>
    </citation>
    <scope>NUCLEOTIDE SEQUENCE [LARGE SCALE GENOMIC DNA]</scope>
    <source>
        <strain evidence="2">TK-2024</strain>
        <tissue evidence="2">Old leaves</tissue>
    </source>
</reference>
<feature type="region of interest" description="Disordered" evidence="1">
    <location>
        <begin position="790"/>
        <end position="858"/>
    </location>
</feature>
<evidence type="ECO:0000256" key="1">
    <source>
        <dbReference type="SAM" id="MobiDB-lite"/>
    </source>
</evidence>
<dbReference type="Proteomes" id="UP001396334">
    <property type="component" value="Unassembled WGS sequence"/>
</dbReference>
<evidence type="ECO:0000313" key="3">
    <source>
        <dbReference type="Proteomes" id="UP001396334"/>
    </source>
</evidence>
<protein>
    <submittedName>
        <fullName evidence="2">Uncharacterized protein</fullName>
    </submittedName>
</protein>
<sequence length="858" mass="91441">MPACPCVTSLNGGGWFFDVLGFGQTHWDGLECSGWQNHGGAMEYRWLHLDGPGQSRRQHQGGPGQFCWQRHGGAMEYCWLHLGGPRQFCGLPHGGFSWLFVQPVLLARRMPQGMLLHSFLSRGKSRLCATLAPFVASVGAWLWPPLGLCPPLQHSCAILYPRSDVGLLCALSSWPNALACSTVVGAGMLAWCAHTSMPMPLFVRPALRLFDALAAGSMLPRPVVATSGLLDCFAWLPSLVEFHGASPFSSTWGLMLVATRAPFYCPCSFGCARLQCVSRCYWPPIPWPRSGCWAYPGPWFALLPLLDYGASAPMVRFVPMAVVGCLRGGYSLVGRLVLPLALTLDLFTDWRILYRNVPSARPRERVLSCFPSRRVLSCFPSHPFWAGYDYLRSNLCRASTSIRIDLHPYLYSHCRRHLYYALTSSCKFLSFVVCLHLLLMADSLLAQLVADPADPVLDPPGLASETSAQLDPAGPEVRADPNAEVRVNPTVAPTATAPAAPAVRTDPTSAVRTNPTAAPVVQTGPMAPAVAAPVVQKHPAPVVRKGPAVPATAAPAVRKGQAVPATAAPMVRKGQAVPATAAPMVRKGQTAPATAATALRTDLPVPNIVAPVVRTPQRAADSPPAPSVPLETDAMVEDVVNVDSSGQNLVADGSLPDDAPYDPLVHAETSAMLEEALEISRDCVLLADMDGVLQADGEDLVNEAIPEAADSIIREVAAKILGDDAPSDGSDPPIALAKMGPSPSASPPKSGLSKSAPAGLRRAAMPVVPEHQEFDEWCAAWSRTPPANVAALPSEARASSIPPPRPHKRQAPSSDPSRAKRSRASASSSSRIPSSTKAGMSSVNNSPAETARQSRREK</sequence>